<name>A0A8R7U1B9_TRIUA</name>
<dbReference type="Gramene" id="TuG1812G0300005374.01.T01">
    <property type="protein sequence ID" value="TuG1812G0300005374.01.T01"/>
    <property type="gene ID" value="TuG1812G0300005374.01"/>
</dbReference>
<sequence length="81" mass="8586">MFHVCGSIVEPLITVLSNTLTWFFWMPSVGVKKVPASGLHKSGLRKPLFSDGYAQGLAKVDGSSVGPGDELAATSRFDAGF</sequence>
<protein>
    <submittedName>
        <fullName evidence="1">Uncharacterized protein</fullName>
    </submittedName>
</protein>
<organism evidence="1 2">
    <name type="scientific">Triticum urartu</name>
    <name type="common">Red wild einkorn</name>
    <name type="synonym">Crithodium urartu</name>
    <dbReference type="NCBI Taxonomy" id="4572"/>
    <lineage>
        <taxon>Eukaryota</taxon>
        <taxon>Viridiplantae</taxon>
        <taxon>Streptophyta</taxon>
        <taxon>Embryophyta</taxon>
        <taxon>Tracheophyta</taxon>
        <taxon>Spermatophyta</taxon>
        <taxon>Magnoliopsida</taxon>
        <taxon>Liliopsida</taxon>
        <taxon>Poales</taxon>
        <taxon>Poaceae</taxon>
        <taxon>BOP clade</taxon>
        <taxon>Pooideae</taxon>
        <taxon>Triticodae</taxon>
        <taxon>Triticeae</taxon>
        <taxon>Triticinae</taxon>
        <taxon>Triticum</taxon>
    </lineage>
</organism>
<proteinExistence type="predicted"/>
<reference evidence="1" key="2">
    <citation type="submission" date="2018-03" db="EMBL/GenBank/DDBJ databases">
        <title>The Triticum urartu genome reveals the dynamic nature of wheat genome evolution.</title>
        <authorList>
            <person name="Ling H."/>
            <person name="Ma B."/>
            <person name="Shi X."/>
            <person name="Liu H."/>
            <person name="Dong L."/>
            <person name="Sun H."/>
            <person name="Cao Y."/>
            <person name="Gao Q."/>
            <person name="Zheng S."/>
            <person name="Li Y."/>
            <person name="Yu Y."/>
            <person name="Du H."/>
            <person name="Qi M."/>
            <person name="Li Y."/>
            <person name="Yu H."/>
            <person name="Cui Y."/>
            <person name="Wang N."/>
            <person name="Chen C."/>
            <person name="Wu H."/>
            <person name="Zhao Y."/>
            <person name="Zhang J."/>
            <person name="Li Y."/>
            <person name="Zhou W."/>
            <person name="Zhang B."/>
            <person name="Hu W."/>
            <person name="Eijk M."/>
            <person name="Tang J."/>
            <person name="Witsenboer H."/>
            <person name="Zhao S."/>
            <person name="Li Z."/>
            <person name="Zhang A."/>
            <person name="Wang D."/>
            <person name="Liang C."/>
        </authorList>
    </citation>
    <scope>NUCLEOTIDE SEQUENCE [LARGE SCALE GENOMIC DNA]</scope>
    <source>
        <strain evidence="1">cv. G1812</strain>
    </source>
</reference>
<dbReference type="AlphaFoldDB" id="A0A8R7U1B9"/>
<evidence type="ECO:0000313" key="1">
    <source>
        <dbReference type="EnsemblPlants" id="TuG1812G0300005374.01.T01"/>
    </source>
</evidence>
<dbReference type="EnsemblPlants" id="TuG1812G0300005374.01.T01">
    <property type="protein sequence ID" value="TuG1812G0300005374.01.T01"/>
    <property type="gene ID" value="TuG1812G0300005374.01"/>
</dbReference>
<reference evidence="2" key="1">
    <citation type="journal article" date="2013" name="Nature">
        <title>Draft genome of the wheat A-genome progenitor Triticum urartu.</title>
        <authorList>
            <person name="Ling H.Q."/>
            <person name="Zhao S."/>
            <person name="Liu D."/>
            <person name="Wang J."/>
            <person name="Sun H."/>
            <person name="Zhang C."/>
            <person name="Fan H."/>
            <person name="Li D."/>
            <person name="Dong L."/>
            <person name="Tao Y."/>
            <person name="Gao C."/>
            <person name="Wu H."/>
            <person name="Li Y."/>
            <person name="Cui Y."/>
            <person name="Guo X."/>
            <person name="Zheng S."/>
            <person name="Wang B."/>
            <person name="Yu K."/>
            <person name="Liang Q."/>
            <person name="Yang W."/>
            <person name="Lou X."/>
            <person name="Chen J."/>
            <person name="Feng M."/>
            <person name="Jian J."/>
            <person name="Zhang X."/>
            <person name="Luo G."/>
            <person name="Jiang Y."/>
            <person name="Liu J."/>
            <person name="Wang Z."/>
            <person name="Sha Y."/>
            <person name="Zhang B."/>
            <person name="Wu H."/>
            <person name="Tang D."/>
            <person name="Shen Q."/>
            <person name="Xue P."/>
            <person name="Zou S."/>
            <person name="Wang X."/>
            <person name="Liu X."/>
            <person name="Wang F."/>
            <person name="Yang Y."/>
            <person name="An X."/>
            <person name="Dong Z."/>
            <person name="Zhang K."/>
            <person name="Zhang X."/>
            <person name="Luo M.C."/>
            <person name="Dvorak J."/>
            <person name="Tong Y."/>
            <person name="Wang J."/>
            <person name="Yang H."/>
            <person name="Li Z."/>
            <person name="Wang D."/>
            <person name="Zhang A."/>
            <person name="Wang J."/>
        </authorList>
    </citation>
    <scope>NUCLEOTIDE SEQUENCE</scope>
    <source>
        <strain evidence="2">cv. G1812</strain>
    </source>
</reference>
<accession>A0A8R7U1B9</accession>
<dbReference type="Proteomes" id="UP000015106">
    <property type="component" value="Chromosome 3"/>
</dbReference>
<keyword evidence="2" id="KW-1185">Reference proteome</keyword>
<reference evidence="1" key="3">
    <citation type="submission" date="2022-06" db="UniProtKB">
        <authorList>
            <consortium name="EnsemblPlants"/>
        </authorList>
    </citation>
    <scope>IDENTIFICATION</scope>
</reference>
<evidence type="ECO:0000313" key="2">
    <source>
        <dbReference type="Proteomes" id="UP000015106"/>
    </source>
</evidence>